<organism evidence="2 3">
    <name type="scientific">Biomphalaria glabrata</name>
    <name type="common">Bloodfluke planorb</name>
    <name type="synonym">Freshwater snail</name>
    <dbReference type="NCBI Taxonomy" id="6526"/>
    <lineage>
        <taxon>Eukaryota</taxon>
        <taxon>Metazoa</taxon>
        <taxon>Spiralia</taxon>
        <taxon>Lophotrochozoa</taxon>
        <taxon>Mollusca</taxon>
        <taxon>Gastropoda</taxon>
        <taxon>Heterobranchia</taxon>
        <taxon>Euthyneura</taxon>
        <taxon>Panpulmonata</taxon>
        <taxon>Hygrophila</taxon>
        <taxon>Lymnaeoidea</taxon>
        <taxon>Planorbidae</taxon>
        <taxon>Biomphalaria</taxon>
    </lineage>
</organism>
<feature type="transmembrane region" description="Helical" evidence="1">
    <location>
        <begin position="118"/>
        <end position="148"/>
    </location>
</feature>
<keyword evidence="1" id="KW-0812">Transmembrane</keyword>
<dbReference type="KEGG" id="bgt:106069314"/>
<dbReference type="PANTHER" id="PTHR30188">
    <property type="entry name" value="ABC TRANSPORTER PERMEASE PROTEIN-RELATED"/>
    <property type="match status" value="1"/>
</dbReference>
<protein>
    <recommendedName>
        <fullName evidence="4">ABC transporter permease</fullName>
    </recommendedName>
</protein>
<dbReference type="Proteomes" id="UP000076420">
    <property type="component" value="Unassembled WGS sequence"/>
</dbReference>
<evidence type="ECO:0000313" key="2">
    <source>
        <dbReference type="EnsemblMetazoa" id="BGLB024804-PA"/>
    </source>
</evidence>
<dbReference type="VEuPathDB" id="VectorBase:BGLB024804"/>
<gene>
    <name evidence="2" type="primary">106069314</name>
</gene>
<keyword evidence="1" id="KW-1133">Transmembrane helix</keyword>
<accession>A0A2C9KY74</accession>
<sequence>MIHIPSPPIYLKNIALSFLEIGFYSLPVIGMTAIFTGAVLAMQTYLGFSRLNAEGAIASVVTISIIRELGPVIGGLMVAGRISSSIAAEIGTMKVTEQLDALRTLSTNPYKYLYAPKVIVGTLVMPFLVLVTDIIGIYGGFIVAVYKLGFNPDIYIQKSFDFIELYDLFSGLCKAAVFGFIITTIGCYCGQECTRGAKGV</sequence>
<evidence type="ECO:0000313" key="3">
    <source>
        <dbReference type="Proteomes" id="UP000076420"/>
    </source>
</evidence>
<keyword evidence="1" id="KW-0472">Membrane</keyword>
<evidence type="ECO:0000256" key="1">
    <source>
        <dbReference type="SAM" id="Phobius"/>
    </source>
</evidence>
<dbReference type="GO" id="GO:0005548">
    <property type="term" value="F:phospholipid transporter activity"/>
    <property type="evidence" value="ECO:0007669"/>
    <property type="project" value="TreeGrafter"/>
</dbReference>
<dbReference type="STRING" id="6526.A0A2C9KY74"/>
<dbReference type="InterPro" id="IPR030802">
    <property type="entry name" value="Permease_MalE"/>
</dbReference>
<evidence type="ECO:0008006" key="4">
    <source>
        <dbReference type="Google" id="ProtNLM"/>
    </source>
</evidence>
<proteinExistence type="predicted"/>
<dbReference type="Pfam" id="PF02405">
    <property type="entry name" value="MlaE"/>
    <property type="match status" value="1"/>
</dbReference>
<feature type="transmembrane region" description="Helical" evidence="1">
    <location>
        <begin position="21"/>
        <end position="42"/>
    </location>
</feature>
<dbReference type="EnsemblMetazoa" id="BGLB024804-RA">
    <property type="protein sequence ID" value="BGLB024804-PA"/>
    <property type="gene ID" value="BGLB024804"/>
</dbReference>
<name>A0A2C9KY74_BIOGL</name>
<reference evidence="2" key="1">
    <citation type="submission" date="2020-05" db="UniProtKB">
        <authorList>
            <consortium name="EnsemblMetazoa"/>
        </authorList>
    </citation>
    <scope>IDENTIFICATION</scope>
    <source>
        <strain evidence="2">BB02</strain>
    </source>
</reference>
<dbReference type="AlphaFoldDB" id="A0A2C9KY74"/>
<feature type="transmembrane region" description="Helical" evidence="1">
    <location>
        <begin position="168"/>
        <end position="189"/>
    </location>
</feature>
<dbReference type="GO" id="GO:0043190">
    <property type="term" value="C:ATP-binding cassette (ABC) transporter complex"/>
    <property type="evidence" value="ECO:0007669"/>
    <property type="project" value="InterPro"/>
</dbReference>
<dbReference type="PANTHER" id="PTHR30188:SF4">
    <property type="entry name" value="PROTEIN TRIGALACTOSYLDIACYLGLYCEROL 1, CHLOROPLASTIC"/>
    <property type="match status" value="1"/>
</dbReference>